<accession>A0A4Y2TT60</accession>
<evidence type="ECO:0000313" key="3">
    <source>
        <dbReference type="Proteomes" id="UP000499080"/>
    </source>
</evidence>
<organism evidence="2 3">
    <name type="scientific">Araneus ventricosus</name>
    <name type="common">Orbweaver spider</name>
    <name type="synonym">Epeira ventricosa</name>
    <dbReference type="NCBI Taxonomy" id="182803"/>
    <lineage>
        <taxon>Eukaryota</taxon>
        <taxon>Metazoa</taxon>
        <taxon>Ecdysozoa</taxon>
        <taxon>Arthropoda</taxon>
        <taxon>Chelicerata</taxon>
        <taxon>Arachnida</taxon>
        <taxon>Araneae</taxon>
        <taxon>Araneomorphae</taxon>
        <taxon>Entelegynae</taxon>
        <taxon>Araneoidea</taxon>
        <taxon>Araneidae</taxon>
        <taxon>Araneus</taxon>
    </lineage>
</organism>
<keyword evidence="3" id="KW-1185">Reference proteome</keyword>
<proteinExistence type="predicted"/>
<reference evidence="2 3" key="1">
    <citation type="journal article" date="2019" name="Sci. Rep.">
        <title>Orb-weaving spider Araneus ventricosus genome elucidates the spidroin gene catalogue.</title>
        <authorList>
            <person name="Kono N."/>
            <person name="Nakamura H."/>
            <person name="Ohtoshi R."/>
            <person name="Moran D.A.P."/>
            <person name="Shinohara A."/>
            <person name="Yoshida Y."/>
            <person name="Fujiwara M."/>
            <person name="Mori M."/>
            <person name="Tomita M."/>
            <person name="Arakawa K."/>
        </authorList>
    </citation>
    <scope>NUCLEOTIDE SEQUENCE [LARGE SCALE GENOMIC DNA]</scope>
</reference>
<evidence type="ECO:0000256" key="1">
    <source>
        <dbReference type="SAM" id="MobiDB-lite"/>
    </source>
</evidence>
<dbReference type="Proteomes" id="UP000499080">
    <property type="component" value="Unassembled WGS sequence"/>
</dbReference>
<name>A0A4Y2TT60_ARAVE</name>
<comment type="caution">
    <text evidence="2">The sequence shown here is derived from an EMBL/GenBank/DDBJ whole genome shotgun (WGS) entry which is preliminary data.</text>
</comment>
<evidence type="ECO:0000313" key="2">
    <source>
        <dbReference type="EMBL" id="GBO03291.1"/>
    </source>
</evidence>
<dbReference type="AlphaFoldDB" id="A0A4Y2TT60"/>
<protein>
    <submittedName>
        <fullName evidence="2">Uncharacterized protein</fullName>
    </submittedName>
</protein>
<sequence>MSVVLILTEPFSDGEIIDNEPVVVPNNRPEVVRDDQPAEGSDPNSAFLFGKPQHRRHPKYRVRPYMHSDTPKKCIIIKKDWRCSVFGKTDIV</sequence>
<feature type="region of interest" description="Disordered" evidence="1">
    <location>
        <begin position="27"/>
        <end position="51"/>
    </location>
</feature>
<gene>
    <name evidence="2" type="ORF">AVEN_170181_1</name>
</gene>
<dbReference type="EMBL" id="BGPR01030655">
    <property type="protein sequence ID" value="GBO03291.1"/>
    <property type="molecule type" value="Genomic_DNA"/>
</dbReference>